<protein>
    <submittedName>
        <fullName evidence="1">Uncharacterized protein</fullName>
    </submittedName>
</protein>
<evidence type="ECO:0000313" key="1">
    <source>
        <dbReference type="EnsemblMetazoa" id="GAUT022438-PA"/>
    </source>
</evidence>
<dbReference type="VEuPathDB" id="VectorBase:GAUT022438"/>
<accession>A0A1A9V151</accession>
<organism evidence="1 2">
    <name type="scientific">Glossina austeni</name>
    <name type="common">Savannah tsetse fly</name>
    <dbReference type="NCBI Taxonomy" id="7395"/>
    <lineage>
        <taxon>Eukaryota</taxon>
        <taxon>Metazoa</taxon>
        <taxon>Ecdysozoa</taxon>
        <taxon>Arthropoda</taxon>
        <taxon>Hexapoda</taxon>
        <taxon>Insecta</taxon>
        <taxon>Pterygota</taxon>
        <taxon>Neoptera</taxon>
        <taxon>Endopterygota</taxon>
        <taxon>Diptera</taxon>
        <taxon>Brachycera</taxon>
        <taxon>Muscomorpha</taxon>
        <taxon>Hippoboscoidea</taxon>
        <taxon>Glossinidae</taxon>
        <taxon>Glossina</taxon>
    </lineage>
</organism>
<evidence type="ECO:0000313" key="2">
    <source>
        <dbReference type="Proteomes" id="UP000078200"/>
    </source>
</evidence>
<dbReference type="EnsemblMetazoa" id="GAUT022438-RA">
    <property type="protein sequence ID" value="GAUT022438-PA"/>
    <property type="gene ID" value="GAUT022438"/>
</dbReference>
<keyword evidence="2" id="KW-1185">Reference proteome</keyword>
<proteinExistence type="predicted"/>
<name>A0A1A9V151_GLOAU</name>
<dbReference type="AlphaFoldDB" id="A0A1A9V151"/>
<reference evidence="1" key="1">
    <citation type="submission" date="2020-05" db="UniProtKB">
        <authorList>
            <consortium name="EnsemblMetazoa"/>
        </authorList>
    </citation>
    <scope>IDENTIFICATION</scope>
    <source>
        <strain evidence="1">TTRI</strain>
    </source>
</reference>
<sequence>MLNLNPIDLIQKHYRAGATPTRSHGFCRARKTDHQLHILLHLQCDYGITQLDYFCFRDVGVGQITPFNKVYVCVKHGKSLLVCSFFLLAKWQRCKATYVAIHQTVF</sequence>
<dbReference type="Proteomes" id="UP000078200">
    <property type="component" value="Unassembled WGS sequence"/>
</dbReference>